<dbReference type="Proteomes" id="UP000192391">
    <property type="component" value="Chromosome"/>
</dbReference>
<organism evidence="1 2">
    <name type="scientific">Eubacterium limosum</name>
    <dbReference type="NCBI Taxonomy" id="1736"/>
    <lineage>
        <taxon>Bacteria</taxon>
        <taxon>Bacillati</taxon>
        <taxon>Bacillota</taxon>
        <taxon>Clostridia</taxon>
        <taxon>Eubacteriales</taxon>
        <taxon>Eubacteriaceae</taxon>
        <taxon>Eubacterium</taxon>
    </lineage>
</organism>
<proteinExistence type="predicted"/>
<gene>
    <name evidence="1" type="ORF">B2M23_06615</name>
</gene>
<dbReference type="Gene3D" id="3.40.50.2000">
    <property type="entry name" value="Glycogen Phosphorylase B"/>
    <property type="match status" value="1"/>
</dbReference>
<evidence type="ECO:0000313" key="2">
    <source>
        <dbReference type="Proteomes" id="UP000192391"/>
    </source>
</evidence>
<accession>A0AAC9W2P4</accession>
<evidence type="ECO:0000313" key="1">
    <source>
        <dbReference type="EMBL" id="ARD65232.1"/>
    </source>
</evidence>
<dbReference type="AlphaFoldDB" id="A0AAC9W2P4"/>
<sequence length="366" mass="42988">MSNILIVTHWFYPRQNPRAFRGFELYRELSKEHKVDVLIGDWKFLLKSGEDYHVLDCYSAQEIANRNAKLSNKKLIQTGIKVVQFFIGDRYLLSGGKFLYQSINLENYDAVISIGLPFYVHWITSKKIRNYKGNIISISDWGDPFDKDQGKKIANYFTKIQKRICNTFDYVVTPTKNALSYYEKYKDNKKNIRVIPQGFDFSEVEIADYRPNRIPHFAYAGIFYHDKRNPEKFLDFLSEVEDDFVFTIYTIKHGPMYQNILLKYKKLLKEKLVIKDMVPRLECIRLLSENDFLINIDNVVNVQVPSKLIDYTLSGRPILSFKQDEIPNDKFYEFISSNYSQKYLINVDDYNITSVASKFNSLILGG</sequence>
<protein>
    <submittedName>
        <fullName evidence="1">Uncharacterized protein</fullName>
    </submittedName>
</protein>
<name>A0AAC9W2P4_EUBLI</name>
<dbReference type="SUPFAM" id="SSF53756">
    <property type="entry name" value="UDP-Glycosyltransferase/glycogen phosphorylase"/>
    <property type="match status" value="1"/>
</dbReference>
<dbReference type="KEGG" id="elim:B2M23_06615"/>
<reference evidence="2" key="1">
    <citation type="journal article" date="2017" name="Sci. Rep.">
        <title>Determination of the Genome and Primary Transcriptome of Syngas Fermenting Eubacterium limosum ATCC 8486.</title>
        <authorList>
            <person name="Song Y."/>
            <person name="Shin J."/>
            <person name="Jeong Y."/>
            <person name="Jin S."/>
            <person name="Lee J.K."/>
            <person name="Kim D.R."/>
            <person name="Kim S.C."/>
            <person name="Cho S."/>
            <person name="Cho B.K."/>
        </authorList>
    </citation>
    <scope>NUCLEOTIDE SEQUENCE [LARGE SCALE GENOMIC DNA]</scope>
    <source>
        <strain evidence="2">ATCC 8486</strain>
    </source>
</reference>
<dbReference type="EMBL" id="CP019962">
    <property type="protein sequence ID" value="ARD65232.1"/>
    <property type="molecule type" value="Genomic_DNA"/>
</dbReference>